<dbReference type="OrthoDB" id="9878689at2"/>
<keyword evidence="3" id="KW-1185">Reference proteome</keyword>
<dbReference type="EMBL" id="CP000804">
    <property type="protein sequence ID" value="ABU57707.1"/>
    <property type="molecule type" value="Genomic_DNA"/>
</dbReference>
<keyword evidence="1" id="KW-1133">Transmembrane helix</keyword>
<organism evidence="2 3">
    <name type="scientific">Roseiflexus castenholzii (strain DSM 13941 / HLO8)</name>
    <dbReference type="NCBI Taxonomy" id="383372"/>
    <lineage>
        <taxon>Bacteria</taxon>
        <taxon>Bacillati</taxon>
        <taxon>Chloroflexota</taxon>
        <taxon>Chloroflexia</taxon>
        <taxon>Chloroflexales</taxon>
        <taxon>Roseiflexineae</taxon>
        <taxon>Roseiflexaceae</taxon>
        <taxon>Roseiflexus</taxon>
    </lineage>
</organism>
<proteinExistence type="predicted"/>
<reference evidence="2 3" key="1">
    <citation type="submission" date="2007-08" db="EMBL/GenBank/DDBJ databases">
        <title>Complete sequence of Roseiflexus castenholzii DSM 13941.</title>
        <authorList>
            <consortium name="US DOE Joint Genome Institute"/>
            <person name="Copeland A."/>
            <person name="Lucas S."/>
            <person name="Lapidus A."/>
            <person name="Barry K."/>
            <person name="Glavina del Rio T."/>
            <person name="Dalin E."/>
            <person name="Tice H."/>
            <person name="Pitluck S."/>
            <person name="Thompson L.S."/>
            <person name="Brettin T."/>
            <person name="Bruce D."/>
            <person name="Detter J.C."/>
            <person name="Han C."/>
            <person name="Tapia R."/>
            <person name="Schmutz J."/>
            <person name="Larimer F."/>
            <person name="Land M."/>
            <person name="Hauser L."/>
            <person name="Kyrpides N."/>
            <person name="Mikhailova N."/>
            <person name="Bryant D.A."/>
            <person name="Hanada S."/>
            <person name="Tsukatani Y."/>
            <person name="Richardson P."/>
        </authorList>
    </citation>
    <scope>NUCLEOTIDE SEQUENCE [LARGE SCALE GENOMIC DNA]</scope>
    <source>
        <strain evidence="3">DSM 13941 / HLO8</strain>
    </source>
</reference>
<dbReference type="STRING" id="383372.Rcas_1615"/>
<feature type="transmembrane region" description="Helical" evidence="1">
    <location>
        <begin position="91"/>
        <end position="111"/>
    </location>
</feature>
<dbReference type="RefSeq" id="WP_012120135.1">
    <property type="nucleotide sequence ID" value="NC_009767.1"/>
</dbReference>
<sequence length="119" mass="12800">MAQQTRTEPQVTALLAWLRRVALSLLFALAAGLIVFIVARGISGALLFIEHQELLRSATAALRNGIEGLPTADLHAARLRAEQSAEMHMRIGLILAFVTAALAAAGGYLWLEQRAARDA</sequence>
<name>A7NJN7_ROSCS</name>
<keyword evidence="1" id="KW-0812">Transmembrane</keyword>
<dbReference type="Proteomes" id="UP000000263">
    <property type="component" value="Chromosome"/>
</dbReference>
<evidence type="ECO:0000256" key="1">
    <source>
        <dbReference type="SAM" id="Phobius"/>
    </source>
</evidence>
<dbReference type="HOGENOM" id="CLU_2143963_0_0_0"/>
<gene>
    <name evidence="2" type="ordered locus">Rcas_1615</name>
</gene>
<dbReference type="eggNOG" id="ENOG5032J9Y">
    <property type="taxonomic scope" value="Bacteria"/>
</dbReference>
<accession>A7NJN7</accession>
<feature type="transmembrane region" description="Helical" evidence="1">
    <location>
        <begin position="21"/>
        <end position="49"/>
    </location>
</feature>
<dbReference type="KEGG" id="rca:Rcas_1615"/>
<evidence type="ECO:0000313" key="2">
    <source>
        <dbReference type="EMBL" id="ABU57707.1"/>
    </source>
</evidence>
<protein>
    <submittedName>
        <fullName evidence="2">Uncharacterized protein</fullName>
    </submittedName>
</protein>
<evidence type="ECO:0000313" key="3">
    <source>
        <dbReference type="Proteomes" id="UP000000263"/>
    </source>
</evidence>
<dbReference type="AlphaFoldDB" id="A7NJN7"/>
<keyword evidence="1" id="KW-0472">Membrane</keyword>